<evidence type="ECO:0000313" key="6">
    <source>
        <dbReference type="Proteomes" id="UP000638043"/>
    </source>
</evidence>
<dbReference type="InterPro" id="IPR046335">
    <property type="entry name" value="LacI/GalR-like_sensor"/>
</dbReference>
<dbReference type="RefSeq" id="WP_188701623.1">
    <property type="nucleotide sequence ID" value="NZ_BMMQ01000006.1"/>
</dbReference>
<evidence type="ECO:0000259" key="4">
    <source>
        <dbReference type="PROSITE" id="PS50932"/>
    </source>
</evidence>
<dbReference type="Gene3D" id="3.40.50.2300">
    <property type="match status" value="2"/>
</dbReference>
<dbReference type="Pfam" id="PF00356">
    <property type="entry name" value="LacI"/>
    <property type="match status" value="1"/>
</dbReference>
<sequence>MNIAEVARAAGVSNATVSRALSGRGSVSPATRERVLAAANELGYVVSQAASTLSSGRTRNVGVVLPFLDKWFFTQVLAGAQRRLVDSGYDVTLYNLEGDGSERRTVFDDFLLRQRVDAVIAVSLELDENEVSRLHALGKPLVGVGGPIPGVQTLQIDDAVAAHLATQHLISLGHTSLAHIGGDEASDADFHMPIKRRRGFAAAIEEAGLRPAGFVGADFTLEGGYRAAKQILGSPERPTAIFAASDEMAFGAILAARDLGLLVPHDVSIIGIDGHPQAEFFGLSTIAQYPRRQGARAAEILLAGLAGSAPPPSEVPFELITRTSTARPRP</sequence>
<evidence type="ECO:0000313" key="5">
    <source>
        <dbReference type="EMBL" id="GGO64876.1"/>
    </source>
</evidence>
<dbReference type="Gene3D" id="1.10.260.40">
    <property type="entry name" value="lambda repressor-like DNA-binding domains"/>
    <property type="match status" value="1"/>
</dbReference>
<dbReference type="PANTHER" id="PTHR30146:SF109">
    <property type="entry name" value="HTH-TYPE TRANSCRIPTIONAL REGULATOR GALS"/>
    <property type="match status" value="1"/>
</dbReference>
<dbReference type="SUPFAM" id="SSF53822">
    <property type="entry name" value="Periplasmic binding protein-like I"/>
    <property type="match status" value="1"/>
</dbReference>
<dbReference type="PROSITE" id="PS50932">
    <property type="entry name" value="HTH_LACI_2"/>
    <property type="match status" value="1"/>
</dbReference>
<dbReference type="InterPro" id="IPR010982">
    <property type="entry name" value="Lambda_DNA-bd_dom_sf"/>
</dbReference>
<dbReference type="EMBL" id="BMMQ01000006">
    <property type="protein sequence ID" value="GGO64876.1"/>
    <property type="molecule type" value="Genomic_DNA"/>
</dbReference>
<gene>
    <name evidence="5" type="ORF">GCM10010910_20760</name>
</gene>
<organism evidence="5 6">
    <name type="scientific">Microbacterium nanhaiense</name>
    <dbReference type="NCBI Taxonomy" id="1301026"/>
    <lineage>
        <taxon>Bacteria</taxon>
        <taxon>Bacillati</taxon>
        <taxon>Actinomycetota</taxon>
        <taxon>Actinomycetes</taxon>
        <taxon>Micrococcales</taxon>
        <taxon>Microbacteriaceae</taxon>
        <taxon>Microbacterium</taxon>
    </lineage>
</organism>
<dbReference type="PROSITE" id="PS00356">
    <property type="entry name" value="HTH_LACI_1"/>
    <property type="match status" value="1"/>
</dbReference>
<dbReference type="InterPro" id="IPR000843">
    <property type="entry name" value="HTH_LacI"/>
</dbReference>
<accession>A0ABQ2N3H0</accession>
<evidence type="ECO:0000256" key="1">
    <source>
        <dbReference type="ARBA" id="ARBA00023015"/>
    </source>
</evidence>
<comment type="caution">
    <text evidence="5">The sequence shown here is derived from an EMBL/GenBank/DDBJ whole genome shotgun (WGS) entry which is preliminary data.</text>
</comment>
<dbReference type="SUPFAM" id="SSF47413">
    <property type="entry name" value="lambda repressor-like DNA-binding domains"/>
    <property type="match status" value="1"/>
</dbReference>
<dbReference type="PANTHER" id="PTHR30146">
    <property type="entry name" value="LACI-RELATED TRANSCRIPTIONAL REPRESSOR"/>
    <property type="match status" value="1"/>
</dbReference>
<evidence type="ECO:0000256" key="3">
    <source>
        <dbReference type="ARBA" id="ARBA00023163"/>
    </source>
</evidence>
<dbReference type="CDD" id="cd01392">
    <property type="entry name" value="HTH_LacI"/>
    <property type="match status" value="1"/>
</dbReference>
<dbReference type="Proteomes" id="UP000638043">
    <property type="component" value="Unassembled WGS sequence"/>
</dbReference>
<dbReference type="SMART" id="SM00354">
    <property type="entry name" value="HTH_LACI"/>
    <property type="match status" value="1"/>
</dbReference>
<keyword evidence="1" id="KW-0805">Transcription regulation</keyword>
<feature type="domain" description="HTH lacI-type" evidence="4">
    <location>
        <begin position="1"/>
        <end position="55"/>
    </location>
</feature>
<dbReference type="InterPro" id="IPR028082">
    <property type="entry name" value="Peripla_BP_I"/>
</dbReference>
<protein>
    <submittedName>
        <fullName evidence="5">Transcriptional regulator</fullName>
    </submittedName>
</protein>
<reference evidence="6" key="1">
    <citation type="journal article" date="2019" name="Int. J. Syst. Evol. Microbiol.">
        <title>The Global Catalogue of Microorganisms (GCM) 10K type strain sequencing project: providing services to taxonomists for standard genome sequencing and annotation.</title>
        <authorList>
            <consortium name="The Broad Institute Genomics Platform"/>
            <consortium name="The Broad Institute Genome Sequencing Center for Infectious Disease"/>
            <person name="Wu L."/>
            <person name="Ma J."/>
        </authorList>
    </citation>
    <scope>NUCLEOTIDE SEQUENCE [LARGE SCALE GENOMIC DNA]</scope>
    <source>
        <strain evidence="6">CGMCC 4.7181</strain>
    </source>
</reference>
<evidence type="ECO:0000256" key="2">
    <source>
        <dbReference type="ARBA" id="ARBA00023125"/>
    </source>
</evidence>
<keyword evidence="6" id="KW-1185">Reference proteome</keyword>
<keyword evidence="2" id="KW-0238">DNA-binding</keyword>
<dbReference type="CDD" id="cd06267">
    <property type="entry name" value="PBP1_LacI_sugar_binding-like"/>
    <property type="match status" value="1"/>
</dbReference>
<dbReference type="Pfam" id="PF13377">
    <property type="entry name" value="Peripla_BP_3"/>
    <property type="match status" value="1"/>
</dbReference>
<proteinExistence type="predicted"/>
<keyword evidence="3" id="KW-0804">Transcription</keyword>
<name>A0ABQ2N3H0_9MICO</name>